<dbReference type="Pfam" id="PF07714">
    <property type="entry name" value="PK_Tyr_Ser-Thr"/>
    <property type="match status" value="1"/>
</dbReference>
<evidence type="ECO:0000259" key="1">
    <source>
        <dbReference type="PROSITE" id="PS50011"/>
    </source>
</evidence>
<keyword evidence="2" id="KW-0418">Kinase</keyword>
<reference evidence="3" key="1">
    <citation type="submission" date="2012-08" db="EMBL/GenBank/DDBJ databases">
        <title>The Genome Sequence of Wuchereria bancrofti.</title>
        <authorList>
            <person name="Nutman T.B."/>
            <person name="Fink D.L."/>
            <person name="Russ C."/>
            <person name="Young S."/>
            <person name="Zeng Q."/>
            <person name="Koehrsen M."/>
            <person name="Alvarado L."/>
            <person name="Berlin A."/>
            <person name="Chapman S.B."/>
            <person name="Chen Z."/>
            <person name="Freedman E."/>
            <person name="Gellesch M."/>
            <person name="Goldberg J."/>
            <person name="Griggs A."/>
            <person name="Gujja S."/>
            <person name="Heilman E.R."/>
            <person name="Heiman D."/>
            <person name="Hepburn T."/>
            <person name="Howarth C."/>
            <person name="Jen D."/>
            <person name="Larson L."/>
            <person name="Lewis B."/>
            <person name="Mehta T."/>
            <person name="Park D."/>
            <person name="Pearson M."/>
            <person name="Roberts A."/>
            <person name="Saif S."/>
            <person name="Shea T."/>
            <person name="Shenoy N."/>
            <person name="Sisk P."/>
            <person name="Stolte C."/>
            <person name="Sykes S."/>
            <person name="Walk T."/>
            <person name="White J."/>
            <person name="Yandava C."/>
            <person name="Haas B."/>
            <person name="Henn M.R."/>
            <person name="Nusbaum C."/>
            <person name="Birren B."/>
        </authorList>
    </citation>
    <scope>NUCLEOTIDE SEQUENCE [LARGE SCALE GENOMIC DNA]</scope>
    <source>
        <strain evidence="3">NA</strain>
    </source>
</reference>
<dbReference type="GO" id="GO:0005518">
    <property type="term" value="F:collagen binding"/>
    <property type="evidence" value="ECO:0007669"/>
    <property type="project" value="TreeGrafter"/>
</dbReference>
<dbReference type="Gene3D" id="1.10.510.10">
    <property type="entry name" value="Transferase(Phosphotransferase) domain 1"/>
    <property type="match status" value="1"/>
</dbReference>
<dbReference type="GO" id="GO:0038062">
    <property type="term" value="F:protein tyrosine kinase collagen receptor activity"/>
    <property type="evidence" value="ECO:0007669"/>
    <property type="project" value="TreeGrafter"/>
</dbReference>
<dbReference type="GO" id="GO:0005886">
    <property type="term" value="C:plasma membrane"/>
    <property type="evidence" value="ECO:0007669"/>
    <property type="project" value="TreeGrafter"/>
</dbReference>
<dbReference type="PANTHER" id="PTHR24416">
    <property type="entry name" value="TYROSINE-PROTEIN KINASE RECEPTOR"/>
    <property type="match status" value="1"/>
</dbReference>
<dbReference type="InterPro" id="IPR001245">
    <property type="entry name" value="Ser-Thr/Tyr_kinase_cat_dom"/>
</dbReference>
<dbReference type="SUPFAM" id="SSF56112">
    <property type="entry name" value="Protein kinase-like (PK-like)"/>
    <property type="match status" value="1"/>
</dbReference>
<protein>
    <submittedName>
        <fullName evidence="2">Serine/threonine protein kinase</fullName>
    </submittedName>
</protein>
<dbReference type="InterPro" id="IPR050122">
    <property type="entry name" value="RTK"/>
</dbReference>
<gene>
    <name evidence="2" type="ORF">WUBG_04664</name>
</gene>
<evidence type="ECO:0000313" key="2">
    <source>
        <dbReference type="EMBL" id="EJW84423.1"/>
    </source>
</evidence>
<dbReference type="GO" id="GO:0010976">
    <property type="term" value="P:positive regulation of neuron projection development"/>
    <property type="evidence" value="ECO:0007669"/>
    <property type="project" value="TreeGrafter"/>
</dbReference>
<evidence type="ECO:0000313" key="3">
    <source>
        <dbReference type="Proteomes" id="UP000004810"/>
    </source>
</evidence>
<dbReference type="PANTHER" id="PTHR24416:SF634">
    <property type="entry name" value="DISCOIDIN DOMAIN-CONTAINING RECEPTOR TYROSINE KINASE B"/>
    <property type="match status" value="1"/>
</dbReference>
<accession>J9EQE4</accession>
<feature type="domain" description="Protein kinase" evidence="1">
    <location>
        <begin position="1"/>
        <end position="181"/>
    </location>
</feature>
<dbReference type="PRINTS" id="PR00109">
    <property type="entry name" value="TYRKINASE"/>
</dbReference>
<dbReference type="GO" id="GO:0043235">
    <property type="term" value="C:receptor complex"/>
    <property type="evidence" value="ECO:0007669"/>
    <property type="project" value="TreeGrafter"/>
</dbReference>
<dbReference type="GO" id="GO:0051897">
    <property type="term" value="P:positive regulation of phosphatidylinositol 3-kinase/protein kinase B signal transduction"/>
    <property type="evidence" value="ECO:0007669"/>
    <property type="project" value="TreeGrafter"/>
</dbReference>
<dbReference type="GO" id="GO:0005524">
    <property type="term" value="F:ATP binding"/>
    <property type="evidence" value="ECO:0007669"/>
    <property type="project" value="InterPro"/>
</dbReference>
<dbReference type="AlphaFoldDB" id="J9EQE4"/>
<keyword evidence="2" id="KW-0723">Serine/threonine-protein kinase</keyword>
<dbReference type="PROSITE" id="PS50011">
    <property type="entry name" value="PROTEIN_KINASE_DOM"/>
    <property type="match status" value="1"/>
</dbReference>
<dbReference type="InterPro" id="IPR020635">
    <property type="entry name" value="Tyr_kinase_cat_dom"/>
</dbReference>
<dbReference type="InterPro" id="IPR000719">
    <property type="entry name" value="Prot_kinase_dom"/>
</dbReference>
<sequence length="181" mass="21164">MNISNSILANIFESLNNEISYRTELLLSVSTQIAAGMSYLESKNFIHGNLSASNCMVANDGTVKLTNFNMAYTLDHFETDDPMDRERMRWMSWEAVAEKKITIKGDVWSFGVTLWEVLNGCHKYPYKMMTDNDVYRNLLFMQQNGTHEFLKTKFHFLVYLERPDFSSVNFYLRIYTTMLEP</sequence>
<dbReference type="EMBL" id="ADBV01001628">
    <property type="protein sequence ID" value="EJW84423.1"/>
    <property type="molecule type" value="Genomic_DNA"/>
</dbReference>
<comment type="caution">
    <text evidence="2">The sequence shown here is derived from an EMBL/GenBank/DDBJ whole genome shotgun (WGS) entry which is preliminary data.</text>
</comment>
<dbReference type="GO" id="GO:0004674">
    <property type="term" value="F:protein serine/threonine kinase activity"/>
    <property type="evidence" value="ECO:0007669"/>
    <property type="project" value="UniProtKB-KW"/>
</dbReference>
<organism evidence="2 3">
    <name type="scientific">Wuchereria bancrofti</name>
    <dbReference type="NCBI Taxonomy" id="6293"/>
    <lineage>
        <taxon>Eukaryota</taxon>
        <taxon>Metazoa</taxon>
        <taxon>Ecdysozoa</taxon>
        <taxon>Nematoda</taxon>
        <taxon>Chromadorea</taxon>
        <taxon>Rhabditida</taxon>
        <taxon>Spirurina</taxon>
        <taxon>Spiruromorpha</taxon>
        <taxon>Filarioidea</taxon>
        <taxon>Onchocercidae</taxon>
        <taxon>Wuchereria</taxon>
    </lineage>
</organism>
<proteinExistence type="predicted"/>
<dbReference type="InterPro" id="IPR011009">
    <property type="entry name" value="Kinase-like_dom_sf"/>
</dbReference>
<dbReference type="SMART" id="SM00219">
    <property type="entry name" value="TyrKc"/>
    <property type="match status" value="1"/>
</dbReference>
<dbReference type="Proteomes" id="UP000004810">
    <property type="component" value="Unassembled WGS sequence"/>
</dbReference>
<name>J9EQE4_WUCBA</name>
<keyword evidence="2" id="KW-0808">Transferase</keyword>